<sequence>MSSAIVTHDPLNLLRATISAKKPLILLDKSGQTEVDAVIKASYISLLADPTAEETADPLRLVLAADTPTRFTTQLNDAGTTYTLAQLAYVYTSQGSSAAEYMKNASVGGVGVHVPTGVGSAGVPGGAENAFRPVTLIDRRVVLEYLLGGQAPAGRILVLGSKPEDQHFEGSLPAAHNPALSALLAPTDAPHDPSQPLQPASPSTTGKRKAYQINQADVEEVKKIRAQEVSIQDRYDTLRITVGGKKTDFTALRKAIMAERVKPLRELLKTQKAGATGILTPAVSAGDRPKKQRAAQQNIILLSSSPTALITMWNVKRFLEDGVFEKSDQAKARQQAEGNRRLEDVIVIYRTIIAHDGTERKLKYYALENTDVLAKLAGTGAAWDRVLCVFTTGQAWQFKSYKWSDPRELFKHGKSPPQHLPQTHKRTGLIRRVVRGVYFQLSNDQPHPAIKDWKVTTYKIDPTKRHTDKPTVGAFWAFVESPRR</sequence>
<gene>
    <name evidence="1" type="ORF">QFC20_004897</name>
</gene>
<proteinExistence type="predicted"/>
<accession>A0ACC2VVY0</accession>
<organism evidence="1 2">
    <name type="scientific">Naganishia adeliensis</name>
    <dbReference type="NCBI Taxonomy" id="92952"/>
    <lineage>
        <taxon>Eukaryota</taxon>
        <taxon>Fungi</taxon>
        <taxon>Dikarya</taxon>
        <taxon>Basidiomycota</taxon>
        <taxon>Agaricomycotina</taxon>
        <taxon>Tremellomycetes</taxon>
        <taxon>Filobasidiales</taxon>
        <taxon>Filobasidiaceae</taxon>
        <taxon>Naganishia</taxon>
    </lineage>
</organism>
<protein>
    <submittedName>
        <fullName evidence="1">Uncharacterized protein</fullName>
    </submittedName>
</protein>
<reference evidence="1" key="1">
    <citation type="submission" date="2023-04" db="EMBL/GenBank/DDBJ databases">
        <title>Draft Genome sequencing of Naganishia species isolated from polar environments using Oxford Nanopore Technology.</title>
        <authorList>
            <person name="Leo P."/>
            <person name="Venkateswaran K."/>
        </authorList>
    </citation>
    <scope>NUCLEOTIDE SEQUENCE</scope>
    <source>
        <strain evidence="1">MNA-CCFEE 5262</strain>
    </source>
</reference>
<name>A0ACC2VVY0_9TREE</name>
<evidence type="ECO:0000313" key="2">
    <source>
        <dbReference type="Proteomes" id="UP001230649"/>
    </source>
</evidence>
<dbReference type="EMBL" id="JASBWS010000061">
    <property type="protein sequence ID" value="KAJ9102931.1"/>
    <property type="molecule type" value="Genomic_DNA"/>
</dbReference>
<comment type="caution">
    <text evidence="1">The sequence shown here is derived from an EMBL/GenBank/DDBJ whole genome shotgun (WGS) entry which is preliminary data.</text>
</comment>
<keyword evidence="2" id="KW-1185">Reference proteome</keyword>
<dbReference type="Proteomes" id="UP001230649">
    <property type="component" value="Unassembled WGS sequence"/>
</dbReference>
<evidence type="ECO:0000313" key="1">
    <source>
        <dbReference type="EMBL" id="KAJ9102931.1"/>
    </source>
</evidence>